<protein>
    <submittedName>
        <fullName evidence="4">Leader peptidase (Prepilin peptidase)/N-methyltransferase</fullName>
    </submittedName>
</protein>
<keyword evidence="4" id="KW-0489">Methyltransferase</keyword>
<dbReference type="InterPro" id="IPR000045">
    <property type="entry name" value="Prepilin_IV_endopep_pep"/>
</dbReference>
<evidence type="ECO:0000256" key="1">
    <source>
        <dbReference type="ARBA" id="ARBA00005801"/>
    </source>
</evidence>
<evidence type="ECO:0000259" key="3">
    <source>
        <dbReference type="Pfam" id="PF01478"/>
    </source>
</evidence>
<sequence length="196" mass="20021">MSTTAAARRARQIRDEVRPHVVPIASIAGVTVAWAVWVTGSTWVTPAFAIAALAGATLGVIDARTQRLPNAIVHPAFAAVLVLLGIAAAGTAKWESLARAALSGLALSLVYLTINLIDPSGRGLGLGDVKLAAILGLLAGWVSWQATAWTGVLPFLLGAVAAVAMIATGRGGRGRTLAFGPYMLIGAVVALTLAIR</sequence>
<keyword evidence="2" id="KW-1133">Transmembrane helix</keyword>
<evidence type="ECO:0000313" key="4">
    <source>
        <dbReference type="EMBL" id="RZS62201.1"/>
    </source>
</evidence>
<dbReference type="PANTHER" id="PTHR30487">
    <property type="entry name" value="TYPE 4 PREPILIN-LIKE PROTEINS LEADER PEPTIDE-PROCESSING ENZYME"/>
    <property type="match status" value="1"/>
</dbReference>
<proteinExistence type="inferred from homology"/>
<keyword evidence="2" id="KW-0472">Membrane</keyword>
<name>A0A4Q7M4B0_9MICO</name>
<dbReference type="GO" id="GO:0004190">
    <property type="term" value="F:aspartic-type endopeptidase activity"/>
    <property type="evidence" value="ECO:0007669"/>
    <property type="project" value="InterPro"/>
</dbReference>
<dbReference type="GO" id="GO:0008168">
    <property type="term" value="F:methyltransferase activity"/>
    <property type="evidence" value="ECO:0007669"/>
    <property type="project" value="UniProtKB-KW"/>
</dbReference>
<gene>
    <name evidence="4" type="ORF">EV386_2522</name>
</gene>
<feature type="domain" description="Prepilin type IV endopeptidase peptidase" evidence="3">
    <location>
        <begin position="52"/>
        <end position="163"/>
    </location>
</feature>
<dbReference type="OrthoDB" id="2087435at2"/>
<evidence type="ECO:0000313" key="5">
    <source>
        <dbReference type="Proteomes" id="UP000293852"/>
    </source>
</evidence>
<keyword evidence="2" id="KW-0812">Transmembrane</keyword>
<feature type="transmembrane region" description="Helical" evidence="2">
    <location>
        <begin position="129"/>
        <end position="146"/>
    </location>
</feature>
<comment type="caution">
    <text evidence="4">The sequence shown here is derived from an EMBL/GenBank/DDBJ whole genome shotgun (WGS) entry which is preliminary data.</text>
</comment>
<dbReference type="Pfam" id="PF01478">
    <property type="entry name" value="Peptidase_A24"/>
    <property type="match status" value="1"/>
</dbReference>
<dbReference type="PANTHER" id="PTHR30487:SF0">
    <property type="entry name" value="PREPILIN LEADER PEPTIDASE_N-METHYLTRANSFERASE-RELATED"/>
    <property type="match status" value="1"/>
</dbReference>
<comment type="similarity">
    <text evidence="1">Belongs to the peptidase A24 family.</text>
</comment>
<organism evidence="4 5">
    <name type="scientific">Xylanimonas ulmi</name>
    <dbReference type="NCBI Taxonomy" id="228973"/>
    <lineage>
        <taxon>Bacteria</taxon>
        <taxon>Bacillati</taxon>
        <taxon>Actinomycetota</taxon>
        <taxon>Actinomycetes</taxon>
        <taxon>Micrococcales</taxon>
        <taxon>Promicromonosporaceae</taxon>
        <taxon>Xylanimonas</taxon>
    </lineage>
</organism>
<keyword evidence="5" id="KW-1185">Reference proteome</keyword>
<feature type="transmembrane region" description="Helical" evidence="2">
    <location>
        <begin position="43"/>
        <end position="61"/>
    </location>
</feature>
<feature type="transmembrane region" description="Helical" evidence="2">
    <location>
        <begin position="21"/>
        <end position="37"/>
    </location>
</feature>
<dbReference type="InterPro" id="IPR050882">
    <property type="entry name" value="Prepilin_peptidase/N-MTase"/>
</dbReference>
<dbReference type="Proteomes" id="UP000293852">
    <property type="component" value="Unassembled WGS sequence"/>
</dbReference>
<feature type="transmembrane region" description="Helical" evidence="2">
    <location>
        <begin position="176"/>
        <end position="195"/>
    </location>
</feature>
<dbReference type="GO" id="GO:0006465">
    <property type="term" value="P:signal peptide processing"/>
    <property type="evidence" value="ECO:0007669"/>
    <property type="project" value="TreeGrafter"/>
</dbReference>
<feature type="transmembrane region" description="Helical" evidence="2">
    <location>
        <begin position="97"/>
        <end position="117"/>
    </location>
</feature>
<feature type="transmembrane region" description="Helical" evidence="2">
    <location>
        <begin position="152"/>
        <end position="169"/>
    </location>
</feature>
<accession>A0A4Q7M4B0</accession>
<dbReference type="EMBL" id="SGWX01000001">
    <property type="protein sequence ID" value="RZS62201.1"/>
    <property type="molecule type" value="Genomic_DNA"/>
</dbReference>
<dbReference type="RefSeq" id="WP_130415464.1">
    <property type="nucleotide sequence ID" value="NZ_SGWX01000001.1"/>
</dbReference>
<dbReference type="AlphaFoldDB" id="A0A4Q7M4B0"/>
<dbReference type="GO" id="GO:0005886">
    <property type="term" value="C:plasma membrane"/>
    <property type="evidence" value="ECO:0007669"/>
    <property type="project" value="TreeGrafter"/>
</dbReference>
<feature type="transmembrane region" description="Helical" evidence="2">
    <location>
        <begin position="73"/>
        <end position="91"/>
    </location>
</feature>
<evidence type="ECO:0000256" key="2">
    <source>
        <dbReference type="SAM" id="Phobius"/>
    </source>
</evidence>
<reference evidence="4 5" key="1">
    <citation type="submission" date="2019-02" db="EMBL/GenBank/DDBJ databases">
        <title>Sequencing the genomes of 1000 actinobacteria strains.</title>
        <authorList>
            <person name="Klenk H.-P."/>
        </authorList>
    </citation>
    <scope>NUCLEOTIDE SEQUENCE [LARGE SCALE GENOMIC DNA]</scope>
    <source>
        <strain evidence="4 5">DSM 16932</strain>
    </source>
</reference>
<keyword evidence="4" id="KW-0808">Transferase</keyword>
<dbReference type="GO" id="GO:0032259">
    <property type="term" value="P:methylation"/>
    <property type="evidence" value="ECO:0007669"/>
    <property type="project" value="UniProtKB-KW"/>
</dbReference>
<dbReference type="Gene3D" id="1.20.120.1220">
    <property type="match status" value="1"/>
</dbReference>